<dbReference type="EMBL" id="ARZX01000020">
    <property type="protein sequence ID" value="EWH12613.1"/>
    <property type="molecule type" value="Genomic_DNA"/>
</dbReference>
<sequence length="234" mass="25354">MKTIYKLTCISALMLASCGGGGDDGGADTPEPIAAPKSTTLVFPENNTECNEGTIVSNRQSSVEFSWSDAVDTDSYEINIKNLNTGNSITKTVTTTSEAVIIDRGTPYEWFVISKASGTTETATSAIWKFYNQGIGTENYAPFPADAINPARGATIATTNEVSLKWSGEDVDDDIVDYEILFGTDDTPTTSIGVTTETTMNTNVTTNTIYYWRVITKDSENNTSTSEIFEFKVE</sequence>
<dbReference type="InterPro" id="IPR036116">
    <property type="entry name" value="FN3_sf"/>
</dbReference>
<keyword evidence="1" id="KW-0732">Signal</keyword>
<feature type="chain" id="PRO_5046411531" description="Fibronectin type-III domain-containing protein" evidence="1">
    <location>
        <begin position="23"/>
        <end position="234"/>
    </location>
</feature>
<feature type="signal peptide" evidence="1">
    <location>
        <begin position="1"/>
        <end position="22"/>
    </location>
</feature>
<reference evidence="2 3" key="1">
    <citation type="journal article" date="2014" name="Genome Announc.">
        <title>Draft Genome Sequence of the Carrageenan-Degrading Bacterium Cellulophaga sp. Strain KL-A, Isolated from Decaying Marine Algae.</title>
        <authorList>
            <person name="Shan D."/>
            <person name="Ying J."/>
            <person name="Li X."/>
            <person name="Gao Z."/>
            <person name="Wei G."/>
            <person name="Shao Z."/>
        </authorList>
    </citation>
    <scope>NUCLEOTIDE SEQUENCE [LARGE SCALE GENOMIC DNA]</scope>
    <source>
        <strain evidence="2 3">KL-A</strain>
    </source>
</reference>
<evidence type="ECO:0000256" key="1">
    <source>
        <dbReference type="SAM" id="SignalP"/>
    </source>
</evidence>
<evidence type="ECO:0000313" key="2">
    <source>
        <dbReference type="EMBL" id="EWH12613.1"/>
    </source>
</evidence>
<keyword evidence="3" id="KW-1185">Reference proteome</keyword>
<proteinExistence type="predicted"/>
<dbReference type="InterPro" id="IPR013783">
    <property type="entry name" value="Ig-like_fold"/>
</dbReference>
<dbReference type="RefSeq" id="WP_013620246.1">
    <property type="nucleotide sequence ID" value="NZ_ARZX01000020.1"/>
</dbReference>
<gene>
    <name evidence="2" type="ORF">KLA_13966</name>
</gene>
<dbReference type="Gene3D" id="2.60.40.10">
    <property type="entry name" value="Immunoglobulins"/>
    <property type="match status" value="1"/>
</dbReference>
<dbReference type="SUPFAM" id="SSF49265">
    <property type="entry name" value="Fibronectin type III"/>
    <property type="match status" value="1"/>
</dbReference>
<evidence type="ECO:0008006" key="4">
    <source>
        <dbReference type="Google" id="ProtNLM"/>
    </source>
</evidence>
<dbReference type="PROSITE" id="PS51257">
    <property type="entry name" value="PROKAR_LIPOPROTEIN"/>
    <property type="match status" value="1"/>
</dbReference>
<evidence type="ECO:0000313" key="3">
    <source>
        <dbReference type="Proteomes" id="UP000019275"/>
    </source>
</evidence>
<organism evidence="2 3">
    <name type="scientific">Cellulophaga geojensis KL-A</name>
    <dbReference type="NCBI Taxonomy" id="1328323"/>
    <lineage>
        <taxon>Bacteria</taxon>
        <taxon>Pseudomonadati</taxon>
        <taxon>Bacteroidota</taxon>
        <taxon>Flavobacteriia</taxon>
        <taxon>Flavobacteriales</taxon>
        <taxon>Flavobacteriaceae</taxon>
        <taxon>Cellulophaga</taxon>
    </lineage>
</organism>
<accession>A0ABN0RL42</accession>
<name>A0ABN0RL42_9FLAO</name>
<comment type="caution">
    <text evidence="2">The sequence shown here is derived from an EMBL/GenBank/DDBJ whole genome shotgun (WGS) entry which is preliminary data.</text>
</comment>
<protein>
    <recommendedName>
        <fullName evidence="4">Fibronectin type-III domain-containing protein</fullName>
    </recommendedName>
</protein>
<dbReference type="Proteomes" id="UP000019275">
    <property type="component" value="Unassembled WGS sequence"/>
</dbReference>